<reference evidence="1 2" key="1">
    <citation type="submission" date="2020-04" db="EMBL/GenBank/DDBJ databases">
        <authorList>
            <person name="Wallbank WR R."/>
            <person name="Pardo Diaz C."/>
            <person name="Kozak K."/>
            <person name="Martin S."/>
            <person name="Jiggins C."/>
            <person name="Moest M."/>
            <person name="Warren A I."/>
            <person name="Byers J.R.P. K."/>
            <person name="Montejo-Kovacevich G."/>
            <person name="Yen C E."/>
        </authorList>
    </citation>
    <scope>NUCLEOTIDE SEQUENCE [LARGE SCALE GENOMIC DNA]</scope>
</reference>
<protein>
    <submittedName>
        <fullName evidence="1">Uncharacterized protein</fullName>
    </submittedName>
</protein>
<keyword evidence="2" id="KW-1185">Reference proteome</keyword>
<dbReference type="Proteomes" id="UP000494106">
    <property type="component" value="Unassembled WGS sequence"/>
</dbReference>
<organism evidence="1 2">
    <name type="scientific">Arctia plantaginis</name>
    <name type="common">Wood tiger moth</name>
    <name type="synonym">Phalaena plantaginis</name>
    <dbReference type="NCBI Taxonomy" id="874455"/>
    <lineage>
        <taxon>Eukaryota</taxon>
        <taxon>Metazoa</taxon>
        <taxon>Ecdysozoa</taxon>
        <taxon>Arthropoda</taxon>
        <taxon>Hexapoda</taxon>
        <taxon>Insecta</taxon>
        <taxon>Pterygota</taxon>
        <taxon>Neoptera</taxon>
        <taxon>Endopterygota</taxon>
        <taxon>Lepidoptera</taxon>
        <taxon>Glossata</taxon>
        <taxon>Ditrysia</taxon>
        <taxon>Noctuoidea</taxon>
        <taxon>Erebidae</taxon>
        <taxon>Arctiinae</taxon>
        <taxon>Arctia</taxon>
    </lineage>
</organism>
<dbReference type="EMBL" id="CADEBC010000522">
    <property type="protein sequence ID" value="CAB3244776.1"/>
    <property type="molecule type" value="Genomic_DNA"/>
</dbReference>
<gene>
    <name evidence="1" type="ORF">APLA_LOCUS10145</name>
</gene>
<comment type="caution">
    <text evidence="1">The sequence shown here is derived from an EMBL/GenBank/DDBJ whole genome shotgun (WGS) entry which is preliminary data.</text>
</comment>
<evidence type="ECO:0000313" key="1">
    <source>
        <dbReference type="EMBL" id="CAB3244776.1"/>
    </source>
</evidence>
<sequence>MEPYVEEEELVVGSMQGTASKLACFRNRQQLPMRAPHVPCYPHEYRKEKGYRQCGPWLPDVETNISSKKNSDILLIIVAMICLIKAFLLF</sequence>
<name>A0A8S1AII1_ARCPL</name>
<accession>A0A8S1AII1</accession>
<proteinExistence type="predicted"/>
<dbReference type="OrthoDB" id="10054666at2759"/>
<evidence type="ECO:0000313" key="2">
    <source>
        <dbReference type="Proteomes" id="UP000494106"/>
    </source>
</evidence>
<dbReference type="AlphaFoldDB" id="A0A8S1AII1"/>